<proteinExistence type="evidence at transcript level"/>
<evidence type="ECO:0000313" key="2">
    <source>
        <dbReference type="EMBL" id="AAW27856.1"/>
    </source>
</evidence>
<feature type="transmembrane region" description="Helical" evidence="1">
    <location>
        <begin position="53"/>
        <end position="78"/>
    </location>
</feature>
<protein>
    <submittedName>
        <fullName evidence="2">SJCHGC06696 protein</fullName>
    </submittedName>
</protein>
<dbReference type="EMBL" id="AY816124">
    <property type="protein sequence ID" value="AAW27856.1"/>
    <property type="molecule type" value="mRNA"/>
</dbReference>
<keyword evidence="1" id="KW-1133">Transmembrane helix</keyword>
<name>Q5D8K0_SCHJA</name>
<dbReference type="AlphaFoldDB" id="Q5D8K0"/>
<sequence>MSLSCTLMSLKKTFMYIHLIPPSPVVVLMFSDFLSFFAYLTLFYVIHDICLSIYLITLIKVSMIVLCYCYCFVCVAAADEDDGDDDYLFLPVHILNFYCFVLFLNSLTDNRVL</sequence>
<organism evidence="2">
    <name type="scientific">Schistosoma japonicum</name>
    <name type="common">Blood fluke</name>
    <dbReference type="NCBI Taxonomy" id="6182"/>
    <lineage>
        <taxon>Eukaryota</taxon>
        <taxon>Metazoa</taxon>
        <taxon>Spiralia</taxon>
        <taxon>Lophotrochozoa</taxon>
        <taxon>Platyhelminthes</taxon>
        <taxon>Trematoda</taxon>
        <taxon>Digenea</taxon>
        <taxon>Strigeidida</taxon>
        <taxon>Schistosomatoidea</taxon>
        <taxon>Schistosomatidae</taxon>
        <taxon>Schistosoma</taxon>
    </lineage>
</organism>
<accession>Q5D8K0</accession>
<feature type="transmembrane region" description="Helical" evidence="1">
    <location>
        <begin position="90"/>
        <end position="108"/>
    </location>
</feature>
<feature type="transmembrane region" description="Helical" evidence="1">
    <location>
        <begin position="25"/>
        <end position="46"/>
    </location>
</feature>
<evidence type="ECO:0000256" key="1">
    <source>
        <dbReference type="SAM" id="Phobius"/>
    </source>
</evidence>
<keyword evidence="1" id="KW-0472">Membrane</keyword>
<reference evidence="2" key="2">
    <citation type="journal article" date="2006" name="PLoS Pathog.">
        <title>New perspectives on host-parasite interplay by comparative transcriptomic and proteomic analyses of Schistosoma japonicum.</title>
        <authorList>
            <person name="Liu F."/>
            <person name="Lu J."/>
            <person name="Hu W."/>
            <person name="Wang S.Y."/>
            <person name="Cui S.J."/>
            <person name="Chi M."/>
            <person name="Yan Q."/>
            <person name="Wang X.R."/>
            <person name="Song H.D."/>
            <person name="Xu X.N."/>
            <person name="Wang J.J."/>
            <person name="Zhang X.L."/>
            <person name="Zhang X."/>
            <person name="Wang Z.Q."/>
            <person name="Xue C.L."/>
            <person name="Brindley P.J."/>
            <person name="McManus D.P."/>
            <person name="Yang P.Y."/>
            <person name="Feng Z."/>
            <person name="Chen Z."/>
            <person name="Han Z.G."/>
        </authorList>
    </citation>
    <scope>NUCLEOTIDE SEQUENCE</scope>
</reference>
<reference evidence="2" key="1">
    <citation type="submission" date="2004-11" db="EMBL/GenBank/DDBJ databases">
        <title>The full-length cDNA sequences of Schistosoma japonicum genes.</title>
        <authorList>
            <person name="Han Z."/>
        </authorList>
    </citation>
    <scope>NUCLEOTIDE SEQUENCE</scope>
</reference>
<keyword evidence="1" id="KW-0812">Transmembrane</keyword>